<proteinExistence type="predicted"/>
<organism evidence="2 3">
    <name type="scientific">Dysgonomonas hofstadii</name>
    <dbReference type="NCBI Taxonomy" id="637886"/>
    <lineage>
        <taxon>Bacteria</taxon>
        <taxon>Pseudomonadati</taxon>
        <taxon>Bacteroidota</taxon>
        <taxon>Bacteroidia</taxon>
        <taxon>Bacteroidales</taxon>
        <taxon>Dysgonomonadaceae</taxon>
        <taxon>Dysgonomonas</taxon>
    </lineage>
</organism>
<keyword evidence="1" id="KW-0472">Membrane</keyword>
<reference evidence="2 3" key="1">
    <citation type="submission" date="2020-08" db="EMBL/GenBank/DDBJ databases">
        <title>Genomic Encyclopedia of Type Strains, Phase IV (KMG-IV): sequencing the most valuable type-strain genomes for metagenomic binning, comparative biology and taxonomic classification.</title>
        <authorList>
            <person name="Goeker M."/>
        </authorList>
    </citation>
    <scope>NUCLEOTIDE SEQUENCE [LARGE SCALE GENOMIC DNA]</scope>
    <source>
        <strain evidence="2 3">DSM 104969</strain>
    </source>
</reference>
<dbReference type="GO" id="GO:0006508">
    <property type="term" value="P:proteolysis"/>
    <property type="evidence" value="ECO:0007669"/>
    <property type="project" value="UniProtKB-KW"/>
</dbReference>
<protein>
    <submittedName>
        <fullName evidence="2">Membrane-bound ClpP family serine protease</fullName>
    </submittedName>
</protein>
<gene>
    <name evidence="2" type="ORF">GGR21_001184</name>
</gene>
<feature type="transmembrane region" description="Helical" evidence="1">
    <location>
        <begin position="57"/>
        <end position="81"/>
    </location>
</feature>
<evidence type="ECO:0000313" key="3">
    <source>
        <dbReference type="Proteomes" id="UP000555103"/>
    </source>
</evidence>
<dbReference type="Proteomes" id="UP000555103">
    <property type="component" value="Unassembled WGS sequence"/>
</dbReference>
<keyword evidence="1" id="KW-0812">Transmembrane</keyword>
<feature type="transmembrane region" description="Helical" evidence="1">
    <location>
        <begin position="14"/>
        <end position="37"/>
    </location>
</feature>
<feature type="transmembrane region" description="Helical" evidence="1">
    <location>
        <begin position="88"/>
        <end position="109"/>
    </location>
</feature>
<keyword evidence="2" id="KW-0378">Hydrolase</keyword>
<sequence length="191" mass="20878">MKEFFSSMDGMQQFYFYIAIGTSIIFIIQTIMTFVGADADSGVDADFDGNLDGVETPFQLFSLRNLVNFLLGFGWTGVAFYNTISSKVLLGILAFVVGLIFIAVFFVLMKALMKLAEDNTFKLEDTVGKTADVYMTIPPARSGKGKIFISVRGTTHELSAITPSEEAIKNGALVKVLSLEGDILVVEPLMK</sequence>
<name>A0A840CQU0_9BACT</name>
<dbReference type="InterPro" id="IPR012340">
    <property type="entry name" value="NA-bd_OB-fold"/>
</dbReference>
<accession>A0A840CQU0</accession>
<dbReference type="RefSeq" id="WP_183306226.1">
    <property type="nucleotide sequence ID" value="NZ_JACIEP010000003.1"/>
</dbReference>
<dbReference type="AlphaFoldDB" id="A0A840CQU0"/>
<dbReference type="EMBL" id="JACIEP010000003">
    <property type="protein sequence ID" value="MBB4035295.1"/>
    <property type="molecule type" value="Genomic_DNA"/>
</dbReference>
<evidence type="ECO:0000256" key="1">
    <source>
        <dbReference type="SAM" id="Phobius"/>
    </source>
</evidence>
<evidence type="ECO:0000313" key="2">
    <source>
        <dbReference type="EMBL" id="MBB4035295.1"/>
    </source>
</evidence>
<dbReference type="GO" id="GO:0008233">
    <property type="term" value="F:peptidase activity"/>
    <property type="evidence" value="ECO:0007669"/>
    <property type="project" value="UniProtKB-KW"/>
</dbReference>
<comment type="caution">
    <text evidence="2">The sequence shown here is derived from an EMBL/GenBank/DDBJ whole genome shotgun (WGS) entry which is preliminary data.</text>
</comment>
<keyword evidence="3" id="KW-1185">Reference proteome</keyword>
<keyword evidence="1" id="KW-1133">Transmembrane helix</keyword>
<keyword evidence="2" id="KW-0645">Protease</keyword>
<dbReference type="Gene3D" id="2.40.50.140">
    <property type="entry name" value="Nucleic acid-binding proteins"/>
    <property type="match status" value="1"/>
</dbReference>